<keyword evidence="3" id="KW-1185">Reference proteome</keyword>
<dbReference type="AlphaFoldDB" id="A0A4U1CHM1"/>
<proteinExistence type="predicted"/>
<feature type="compositionally biased region" description="Basic and acidic residues" evidence="1">
    <location>
        <begin position="35"/>
        <end position="52"/>
    </location>
</feature>
<comment type="caution">
    <text evidence="2">The sequence shown here is derived from an EMBL/GenBank/DDBJ whole genome shotgun (WGS) entry which is preliminary data.</text>
</comment>
<evidence type="ECO:0000313" key="2">
    <source>
        <dbReference type="EMBL" id="TKC06295.1"/>
    </source>
</evidence>
<sequence>MEANDKNNKPLNNPVQLNDDAKFENPDVDPGFLGHQDEHVLKGKEDKREHNIDANMSIKEMREGKEGEDQENDALNYKNDRENGAFNPKNI</sequence>
<dbReference type="EMBL" id="SWBQ01000003">
    <property type="protein sequence ID" value="TKC06295.1"/>
    <property type="molecule type" value="Genomic_DNA"/>
</dbReference>
<evidence type="ECO:0000256" key="1">
    <source>
        <dbReference type="SAM" id="MobiDB-lite"/>
    </source>
</evidence>
<dbReference type="Proteomes" id="UP000307244">
    <property type="component" value="Unassembled WGS sequence"/>
</dbReference>
<dbReference type="OrthoDB" id="772624at2"/>
<feature type="region of interest" description="Disordered" evidence="1">
    <location>
        <begin position="1"/>
        <end position="91"/>
    </location>
</feature>
<protein>
    <submittedName>
        <fullName evidence="2">Uncharacterized protein</fullName>
    </submittedName>
</protein>
<gene>
    <name evidence="2" type="ORF">FA047_13350</name>
</gene>
<evidence type="ECO:0000313" key="3">
    <source>
        <dbReference type="Proteomes" id="UP000307244"/>
    </source>
</evidence>
<dbReference type="RefSeq" id="WP_136836553.1">
    <property type="nucleotide sequence ID" value="NZ_SWBQ01000003.1"/>
</dbReference>
<accession>A0A4U1CHM1</accession>
<name>A0A4U1CHM1_9SPHI</name>
<reference evidence="2 3" key="1">
    <citation type="submission" date="2019-04" db="EMBL/GenBank/DDBJ databases">
        <title>Pedobacter sp. RP-3-15 sp. nov., isolated from Arctic soil.</title>
        <authorList>
            <person name="Dahal R.H."/>
            <person name="Kim D.-U."/>
        </authorList>
    </citation>
    <scope>NUCLEOTIDE SEQUENCE [LARGE SCALE GENOMIC DNA]</scope>
    <source>
        <strain evidence="2 3">RP-3-15</strain>
    </source>
</reference>
<organism evidence="2 3">
    <name type="scientific">Pedobacter frigoris</name>
    <dbReference type="NCBI Taxonomy" id="2571272"/>
    <lineage>
        <taxon>Bacteria</taxon>
        <taxon>Pseudomonadati</taxon>
        <taxon>Bacteroidota</taxon>
        <taxon>Sphingobacteriia</taxon>
        <taxon>Sphingobacteriales</taxon>
        <taxon>Sphingobacteriaceae</taxon>
        <taxon>Pedobacter</taxon>
    </lineage>
</organism>